<sequence length="42" mass="5190">MLFINLIQNLLFNCQVFTKNLVYFYFPEEIYRTKEDNNLKLV</sequence>
<accession>U7QCB5</accession>
<name>U7QCB5_9CYAN</name>
<reference evidence="1 2" key="1">
    <citation type="journal article" date="2013" name="Front. Microbiol.">
        <title>Comparative genomic analyses of the cyanobacterium, Lyngbya aestuarii BL J, a powerful hydrogen producer.</title>
        <authorList>
            <person name="Kothari A."/>
            <person name="Vaughn M."/>
            <person name="Garcia-Pichel F."/>
        </authorList>
    </citation>
    <scope>NUCLEOTIDE SEQUENCE [LARGE SCALE GENOMIC DNA]</scope>
    <source>
        <strain evidence="1 2">BL J</strain>
    </source>
</reference>
<evidence type="ECO:0000313" key="2">
    <source>
        <dbReference type="Proteomes" id="UP000017127"/>
    </source>
</evidence>
<evidence type="ECO:0000313" key="1">
    <source>
        <dbReference type="EMBL" id="ERT05453.1"/>
    </source>
</evidence>
<organism evidence="1 2">
    <name type="scientific">Lyngbya aestuarii BL J</name>
    <dbReference type="NCBI Taxonomy" id="1348334"/>
    <lineage>
        <taxon>Bacteria</taxon>
        <taxon>Bacillati</taxon>
        <taxon>Cyanobacteriota</taxon>
        <taxon>Cyanophyceae</taxon>
        <taxon>Oscillatoriophycideae</taxon>
        <taxon>Oscillatoriales</taxon>
        <taxon>Microcoleaceae</taxon>
        <taxon>Lyngbya</taxon>
    </lineage>
</organism>
<keyword evidence="2" id="KW-1185">Reference proteome</keyword>
<proteinExistence type="predicted"/>
<protein>
    <submittedName>
        <fullName evidence="1">Uncharacterized protein</fullName>
    </submittedName>
</protein>
<gene>
    <name evidence="1" type="ORF">M595_4567</name>
</gene>
<dbReference type="AlphaFoldDB" id="U7QCB5"/>
<dbReference type="EMBL" id="AUZM01000056">
    <property type="protein sequence ID" value="ERT05453.1"/>
    <property type="molecule type" value="Genomic_DNA"/>
</dbReference>
<dbReference type="Proteomes" id="UP000017127">
    <property type="component" value="Unassembled WGS sequence"/>
</dbReference>
<comment type="caution">
    <text evidence="1">The sequence shown here is derived from an EMBL/GenBank/DDBJ whole genome shotgun (WGS) entry which is preliminary data.</text>
</comment>